<gene>
    <name evidence="5" type="ORF">ACFSJG_27040</name>
</gene>
<dbReference type="Pfam" id="PF12833">
    <property type="entry name" value="HTH_18"/>
    <property type="match status" value="1"/>
</dbReference>
<organism evidence="5 6">
    <name type="scientific">Rhodococcus gannanensis</name>
    <dbReference type="NCBI Taxonomy" id="1960308"/>
    <lineage>
        <taxon>Bacteria</taxon>
        <taxon>Bacillati</taxon>
        <taxon>Actinomycetota</taxon>
        <taxon>Actinomycetes</taxon>
        <taxon>Mycobacteriales</taxon>
        <taxon>Nocardiaceae</taxon>
        <taxon>Rhodococcus</taxon>
    </lineage>
</organism>
<keyword evidence="6" id="KW-1185">Reference proteome</keyword>
<evidence type="ECO:0000313" key="5">
    <source>
        <dbReference type="EMBL" id="MFD1815888.1"/>
    </source>
</evidence>
<sequence length="232" mass="24432">MYRELSIALPGTVAWAVDRVGADGAFVLPDGCMDLVWHDGGFLVAGPDTRAHRSTAAGSRAIGLRFAPGLGPRALGISADEVRDSRIPLRDVWSDAAVRRLTDDAARDPLAALTAAVRDRLDPVDLPVEFSIGARLASGASVGDVAAELGWSPRRMHRRALVAFGYGPKTLARVLRFDRAVAAARSGVGFARVAADAGYADQAHLAREVRSLSGITLRQLTGQPGSAANRST</sequence>
<dbReference type="SMART" id="SM00342">
    <property type="entry name" value="HTH_ARAC"/>
    <property type="match status" value="1"/>
</dbReference>
<dbReference type="InterPro" id="IPR046532">
    <property type="entry name" value="DUF6597"/>
</dbReference>
<dbReference type="Pfam" id="PF20240">
    <property type="entry name" value="DUF6597"/>
    <property type="match status" value="1"/>
</dbReference>
<reference evidence="6" key="1">
    <citation type="journal article" date="2019" name="Int. J. Syst. Evol. Microbiol.">
        <title>The Global Catalogue of Microorganisms (GCM) 10K type strain sequencing project: providing services to taxonomists for standard genome sequencing and annotation.</title>
        <authorList>
            <consortium name="The Broad Institute Genomics Platform"/>
            <consortium name="The Broad Institute Genome Sequencing Center for Infectious Disease"/>
            <person name="Wu L."/>
            <person name="Ma J."/>
        </authorList>
    </citation>
    <scope>NUCLEOTIDE SEQUENCE [LARGE SCALE GENOMIC DNA]</scope>
    <source>
        <strain evidence="6">DT72</strain>
    </source>
</reference>
<comment type="caution">
    <text evidence="5">The sequence shown here is derived from an EMBL/GenBank/DDBJ whole genome shotgun (WGS) entry which is preliminary data.</text>
</comment>
<dbReference type="InterPro" id="IPR050204">
    <property type="entry name" value="AraC_XylS_family_regulators"/>
</dbReference>
<evidence type="ECO:0000256" key="3">
    <source>
        <dbReference type="ARBA" id="ARBA00023163"/>
    </source>
</evidence>
<dbReference type="Proteomes" id="UP001597286">
    <property type="component" value="Unassembled WGS sequence"/>
</dbReference>
<evidence type="ECO:0000259" key="4">
    <source>
        <dbReference type="PROSITE" id="PS01124"/>
    </source>
</evidence>
<keyword evidence="3" id="KW-0804">Transcription</keyword>
<evidence type="ECO:0000256" key="1">
    <source>
        <dbReference type="ARBA" id="ARBA00023015"/>
    </source>
</evidence>
<dbReference type="PROSITE" id="PS01124">
    <property type="entry name" value="HTH_ARAC_FAMILY_2"/>
    <property type="match status" value="1"/>
</dbReference>
<dbReference type="Gene3D" id="1.10.10.60">
    <property type="entry name" value="Homeodomain-like"/>
    <property type="match status" value="1"/>
</dbReference>
<keyword evidence="1" id="KW-0805">Transcription regulation</keyword>
<dbReference type="EMBL" id="JBHUFB010000022">
    <property type="protein sequence ID" value="MFD1815888.1"/>
    <property type="molecule type" value="Genomic_DNA"/>
</dbReference>
<proteinExistence type="predicted"/>
<keyword evidence="2" id="KW-0238">DNA-binding</keyword>
<dbReference type="InterPro" id="IPR018060">
    <property type="entry name" value="HTH_AraC"/>
</dbReference>
<evidence type="ECO:0000256" key="2">
    <source>
        <dbReference type="ARBA" id="ARBA00023125"/>
    </source>
</evidence>
<dbReference type="PANTHER" id="PTHR46796">
    <property type="entry name" value="HTH-TYPE TRANSCRIPTIONAL ACTIVATOR RHAS-RELATED"/>
    <property type="match status" value="1"/>
</dbReference>
<protein>
    <submittedName>
        <fullName evidence="5">Helix-turn-helix domain-containing protein</fullName>
    </submittedName>
</protein>
<name>A0ABW4PBK0_9NOCA</name>
<accession>A0ABW4PBK0</accession>
<dbReference type="RefSeq" id="WP_378488332.1">
    <property type="nucleotide sequence ID" value="NZ_JBHUFB010000022.1"/>
</dbReference>
<evidence type="ECO:0000313" key="6">
    <source>
        <dbReference type="Proteomes" id="UP001597286"/>
    </source>
</evidence>
<feature type="domain" description="HTH araC/xylS-type" evidence="4">
    <location>
        <begin position="126"/>
        <end position="223"/>
    </location>
</feature>
<dbReference type="PANTHER" id="PTHR46796:SF15">
    <property type="entry name" value="BLL1074 PROTEIN"/>
    <property type="match status" value="1"/>
</dbReference>